<protein>
    <submittedName>
        <fullName evidence="2">Uncharacterized protein</fullName>
    </submittedName>
</protein>
<keyword evidence="3" id="KW-1185">Reference proteome</keyword>
<feature type="chain" id="PRO_5005550574" evidence="1">
    <location>
        <begin position="25"/>
        <end position="70"/>
    </location>
</feature>
<feature type="signal peptide" evidence="1">
    <location>
        <begin position="1"/>
        <end position="24"/>
    </location>
</feature>
<evidence type="ECO:0000313" key="3">
    <source>
        <dbReference type="Proteomes" id="UP000054564"/>
    </source>
</evidence>
<dbReference type="EMBL" id="AJIL01000016">
    <property type="protein sequence ID" value="KNF03731.1"/>
    <property type="molecule type" value="Genomic_DNA"/>
</dbReference>
<gene>
    <name evidence="2" type="ORF">PSTG_03254</name>
</gene>
<organism evidence="2 3">
    <name type="scientific">Puccinia striiformis f. sp. tritici PST-78</name>
    <dbReference type="NCBI Taxonomy" id="1165861"/>
    <lineage>
        <taxon>Eukaryota</taxon>
        <taxon>Fungi</taxon>
        <taxon>Dikarya</taxon>
        <taxon>Basidiomycota</taxon>
        <taxon>Pucciniomycotina</taxon>
        <taxon>Pucciniomycetes</taxon>
        <taxon>Pucciniales</taxon>
        <taxon>Pucciniaceae</taxon>
        <taxon>Puccinia</taxon>
    </lineage>
</organism>
<dbReference type="AlphaFoldDB" id="A0A0L0VWT1"/>
<evidence type="ECO:0000313" key="2">
    <source>
        <dbReference type="EMBL" id="KNF03731.1"/>
    </source>
</evidence>
<comment type="caution">
    <text evidence="2">The sequence shown here is derived from an EMBL/GenBank/DDBJ whole genome shotgun (WGS) entry which is preliminary data.</text>
</comment>
<dbReference type="Proteomes" id="UP000054564">
    <property type="component" value="Unassembled WGS sequence"/>
</dbReference>
<evidence type="ECO:0000256" key="1">
    <source>
        <dbReference type="SAM" id="SignalP"/>
    </source>
</evidence>
<accession>A0A0L0VWT1</accession>
<reference evidence="3" key="1">
    <citation type="submission" date="2014-03" db="EMBL/GenBank/DDBJ databases">
        <title>The Genome Sequence of Puccinia striiformis f. sp. tritici PST-78.</title>
        <authorList>
            <consortium name="The Broad Institute Genome Sequencing Platform"/>
            <person name="Cuomo C."/>
            <person name="Hulbert S."/>
            <person name="Chen X."/>
            <person name="Walker B."/>
            <person name="Young S.K."/>
            <person name="Zeng Q."/>
            <person name="Gargeya S."/>
            <person name="Fitzgerald M."/>
            <person name="Haas B."/>
            <person name="Abouelleil A."/>
            <person name="Alvarado L."/>
            <person name="Arachchi H.M."/>
            <person name="Berlin A.M."/>
            <person name="Chapman S.B."/>
            <person name="Goldberg J."/>
            <person name="Griggs A."/>
            <person name="Gujja S."/>
            <person name="Hansen M."/>
            <person name="Howarth C."/>
            <person name="Imamovic A."/>
            <person name="Larimer J."/>
            <person name="McCowan C."/>
            <person name="Montmayeur A."/>
            <person name="Murphy C."/>
            <person name="Neiman D."/>
            <person name="Pearson M."/>
            <person name="Priest M."/>
            <person name="Roberts A."/>
            <person name="Saif S."/>
            <person name="Shea T."/>
            <person name="Sisk P."/>
            <person name="Sykes S."/>
            <person name="Wortman J."/>
            <person name="Nusbaum C."/>
            <person name="Birren B."/>
        </authorList>
    </citation>
    <scope>NUCLEOTIDE SEQUENCE [LARGE SCALE GENOMIC DNA]</scope>
    <source>
        <strain evidence="3">race PST-78</strain>
    </source>
</reference>
<proteinExistence type="predicted"/>
<keyword evidence="1" id="KW-0732">Signal</keyword>
<sequence>MGRSSMILILALAFVFGLVGQSAALEFKFGKRATEALCPSQLKPNLPELKVLERRAPPQCKSGNLFERLC</sequence>
<name>A0A0L0VWT1_9BASI</name>